<evidence type="ECO:0000313" key="1">
    <source>
        <dbReference type="EMBL" id="OGC28850.1"/>
    </source>
</evidence>
<gene>
    <name evidence="1" type="ORF">A3K49_07895</name>
</gene>
<reference evidence="1 2" key="1">
    <citation type="journal article" date="2016" name="Nat. Commun.">
        <title>Thousands of microbial genomes shed light on interconnected biogeochemical processes in an aquifer system.</title>
        <authorList>
            <person name="Anantharaman K."/>
            <person name="Brown C.T."/>
            <person name="Hug L.A."/>
            <person name="Sharon I."/>
            <person name="Castelle C.J."/>
            <person name="Probst A.J."/>
            <person name="Thomas B.C."/>
            <person name="Singh A."/>
            <person name="Wilkins M.J."/>
            <person name="Karaoz U."/>
            <person name="Brodie E.L."/>
            <person name="Williams K.H."/>
            <person name="Hubbard S.S."/>
            <person name="Banfield J.F."/>
        </authorList>
    </citation>
    <scope>NUCLEOTIDE SEQUENCE [LARGE SCALE GENOMIC DNA]</scope>
</reference>
<accession>A0A1F4T8L1</accession>
<organism evidence="1 2">
    <name type="scientific">candidate division WOR-1 bacterium RIFOXYC12_FULL_54_18</name>
    <dbReference type="NCBI Taxonomy" id="1802584"/>
    <lineage>
        <taxon>Bacteria</taxon>
        <taxon>Bacillati</taxon>
        <taxon>Saganbacteria</taxon>
    </lineage>
</organism>
<protein>
    <submittedName>
        <fullName evidence="1">Uncharacterized protein</fullName>
    </submittedName>
</protein>
<dbReference type="EMBL" id="MEUG01000001">
    <property type="protein sequence ID" value="OGC28850.1"/>
    <property type="molecule type" value="Genomic_DNA"/>
</dbReference>
<name>A0A1F4T8L1_UNCSA</name>
<sequence>MAFKGLLQRGGVSNNPTKIRLLRGHFEGRGFLRGNPLSSFFPPFLCPDVFRDPAKHKFNK</sequence>
<proteinExistence type="predicted"/>
<evidence type="ECO:0000313" key="2">
    <source>
        <dbReference type="Proteomes" id="UP000178602"/>
    </source>
</evidence>
<dbReference type="AlphaFoldDB" id="A0A1F4T8L1"/>
<dbReference type="Proteomes" id="UP000178602">
    <property type="component" value="Unassembled WGS sequence"/>
</dbReference>
<comment type="caution">
    <text evidence="1">The sequence shown here is derived from an EMBL/GenBank/DDBJ whole genome shotgun (WGS) entry which is preliminary data.</text>
</comment>